<dbReference type="InterPro" id="IPR045057">
    <property type="entry name" value="Gcn5-rel_NAT"/>
</dbReference>
<keyword evidence="3" id="KW-1185">Reference proteome</keyword>
<dbReference type="InterPro" id="IPR031165">
    <property type="entry name" value="GNAT_YJDJ"/>
</dbReference>
<dbReference type="InterPro" id="IPR016181">
    <property type="entry name" value="Acyl_CoA_acyltransferase"/>
</dbReference>
<dbReference type="Gene3D" id="3.40.630.30">
    <property type="match status" value="1"/>
</dbReference>
<protein>
    <recommendedName>
        <fullName evidence="1">N-acetyltransferase domain-containing protein</fullName>
    </recommendedName>
</protein>
<accession>A0A2T0VBD1</accession>
<sequence length="109" mass="12231">MAQHFLAYGEHYGWMMEFRDGNGKYELVDRGTVIGVSVYRDSGNRRLFTHTEIDSEYAGKGLASQLVKFALDDVRAKGKRVVAICPLVVSFIAKNPDYADLVDEIRGVD</sequence>
<dbReference type="CDD" id="cd04301">
    <property type="entry name" value="NAT_SF"/>
    <property type="match status" value="1"/>
</dbReference>
<dbReference type="Proteomes" id="UP000237983">
    <property type="component" value="Unassembled WGS sequence"/>
</dbReference>
<comment type="caution">
    <text evidence="2">The sequence shown here is derived from an EMBL/GenBank/DDBJ whole genome shotgun (WGS) entry which is preliminary data.</text>
</comment>
<feature type="domain" description="N-acetyltransferase" evidence="1">
    <location>
        <begin position="17"/>
        <end position="103"/>
    </location>
</feature>
<dbReference type="PROSITE" id="PS51729">
    <property type="entry name" value="GNAT_YJDJ"/>
    <property type="match status" value="1"/>
</dbReference>
<proteinExistence type="predicted"/>
<dbReference type="AlphaFoldDB" id="A0A2T0VBD1"/>
<gene>
    <name evidence="2" type="ORF">B0I08_10678</name>
</gene>
<dbReference type="Pfam" id="PF14542">
    <property type="entry name" value="Acetyltransf_CG"/>
    <property type="match status" value="1"/>
</dbReference>
<evidence type="ECO:0000313" key="2">
    <source>
        <dbReference type="EMBL" id="PRY67471.1"/>
    </source>
</evidence>
<reference evidence="2 3" key="1">
    <citation type="submission" date="2018-03" db="EMBL/GenBank/DDBJ databases">
        <title>Genomic Encyclopedia of Type Strains, Phase III (KMG-III): the genomes of soil and plant-associated and newly described type strains.</title>
        <authorList>
            <person name="Whitman W."/>
        </authorList>
    </citation>
    <scope>NUCLEOTIDE SEQUENCE [LARGE SCALE GENOMIC DNA]</scope>
    <source>
        <strain evidence="2 3">CGMCC 1.12484</strain>
    </source>
</reference>
<dbReference type="PANTHER" id="PTHR31435:SF10">
    <property type="entry name" value="BSR4717 PROTEIN"/>
    <property type="match status" value="1"/>
</dbReference>
<name>A0A2T0VBD1_9MICO</name>
<dbReference type="SUPFAM" id="SSF55729">
    <property type="entry name" value="Acyl-CoA N-acyltransferases (Nat)"/>
    <property type="match status" value="1"/>
</dbReference>
<evidence type="ECO:0000259" key="1">
    <source>
        <dbReference type="PROSITE" id="PS51729"/>
    </source>
</evidence>
<dbReference type="PANTHER" id="PTHR31435">
    <property type="entry name" value="PROTEIN NATD1"/>
    <property type="match status" value="1"/>
</dbReference>
<dbReference type="EMBL" id="PVTL01000006">
    <property type="protein sequence ID" value="PRY67471.1"/>
    <property type="molecule type" value="Genomic_DNA"/>
</dbReference>
<organism evidence="2 3">
    <name type="scientific">Glaciihabitans tibetensis</name>
    <dbReference type="NCBI Taxonomy" id="1266600"/>
    <lineage>
        <taxon>Bacteria</taxon>
        <taxon>Bacillati</taxon>
        <taxon>Actinomycetota</taxon>
        <taxon>Actinomycetes</taxon>
        <taxon>Micrococcales</taxon>
        <taxon>Microbacteriaceae</taxon>
        <taxon>Glaciihabitans</taxon>
    </lineage>
</organism>
<evidence type="ECO:0000313" key="3">
    <source>
        <dbReference type="Proteomes" id="UP000237983"/>
    </source>
</evidence>